<feature type="compositionally biased region" description="Acidic residues" evidence="3">
    <location>
        <begin position="87"/>
        <end position="97"/>
    </location>
</feature>
<dbReference type="GO" id="GO:0005634">
    <property type="term" value="C:nucleus"/>
    <property type="evidence" value="ECO:0007669"/>
    <property type="project" value="UniProtKB-SubCell"/>
</dbReference>
<sequence length="724" mass="83294">MPREEEDVFDKEISADSSDNSDEDEYEVEKIVSDEWDAKKQKRFYWVKWVGYPSSQNTLEPEENLKCPALLEAYKAKKERKRKEVYEQDSGDEDFIVPDDQSPIVDLKSNKEHRHEKTVKIKGEKKSTKYSDQSTSSSTLSRLLKNMKRDNNFPRSSYSSSFTHEKKNRVEKNSSSTSSKDSSRSSSLRPNSESSTLKNLKNKRKILSTVDEEEGDKTIPKKKKIEKTEETVIVKRISLSPTSDEDSNIDEESPKKPSKETNQQQVSKLKTSSIIPNSSSSSSSFADLYQKFKKKKSVEDAKKLKKQKSEEEEKLEKKKRIEKFKKEALQEYLSSQSDTDDELSLTNNNLEGTTKVKQKKIINSEDSSVDGGEEISDDKEKEENVERVERTSDDNSIDTSQDEQQQQFISDQNEIVEERNEEKICELNIGNNNEEERVDDDSVNDELVKGLEEIDRLFEYKVENITATENQMPKRQLLVDGDDSDNVSQETDQMDLQIPPTPKSYATVDSFEDELDLSTNGQMGVYQMEEEIKRDKQRMASTCSSTGKRSATIPSTASDDFYQRLLDGTIDDWENQSELTDEILASIPMEEMDKPDYEPLEPISVDSLFKGKVRVFNSPNQKNGFDLGWKVESILGIAAEDDDMCIVKFIGFSTPQKLPYELVREHALQDYVMYHQWIGCKINPTLRGAYWDKKLLNPSSWMTEKALTSFKQWKEEEAARNIKK</sequence>
<feature type="compositionally biased region" description="Basic and acidic residues" evidence="3">
    <location>
        <begin position="378"/>
        <end position="393"/>
    </location>
</feature>
<feature type="compositionally biased region" description="Basic and acidic residues" evidence="3">
    <location>
        <begin position="163"/>
        <end position="172"/>
    </location>
</feature>
<protein>
    <recommendedName>
        <fullName evidence="4">Chromo domain-containing protein</fullName>
    </recommendedName>
</protein>
<feature type="region of interest" description="Disordered" evidence="3">
    <location>
        <begin position="332"/>
        <end position="417"/>
    </location>
</feature>
<dbReference type="Gene3D" id="2.40.50.40">
    <property type="match status" value="1"/>
</dbReference>
<evidence type="ECO:0000256" key="3">
    <source>
        <dbReference type="SAM" id="MobiDB-lite"/>
    </source>
</evidence>
<feature type="compositionally biased region" description="Basic and acidic residues" evidence="3">
    <location>
        <begin position="297"/>
        <end position="316"/>
    </location>
</feature>
<dbReference type="Pfam" id="PF00385">
    <property type="entry name" value="Chromo"/>
    <property type="match status" value="1"/>
</dbReference>
<name>A0A6V7WHJ1_MELEN</name>
<dbReference type="EMBL" id="CAJEWN010000589">
    <property type="protein sequence ID" value="CAD2186471.1"/>
    <property type="molecule type" value="Genomic_DNA"/>
</dbReference>
<feature type="domain" description="Chromo" evidence="4">
    <location>
        <begin position="26"/>
        <end position="86"/>
    </location>
</feature>
<dbReference type="OrthoDB" id="5793616at2759"/>
<dbReference type="InterPro" id="IPR016197">
    <property type="entry name" value="Chromo-like_dom_sf"/>
</dbReference>
<dbReference type="CDD" id="cd00024">
    <property type="entry name" value="CD_CSD"/>
    <property type="match status" value="1"/>
</dbReference>
<dbReference type="PROSITE" id="PS50013">
    <property type="entry name" value="CHROMO_2"/>
    <property type="match status" value="1"/>
</dbReference>
<feature type="compositionally biased region" description="Low complexity" evidence="3">
    <location>
        <begin position="173"/>
        <end position="197"/>
    </location>
</feature>
<evidence type="ECO:0000256" key="1">
    <source>
        <dbReference type="ARBA" id="ARBA00004123"/>
    </source>
</evidence>
<gene>
    <name evidence="5" type="ORF">MENT_LOCUS38975</name>
</gene>
<dbReference type="Proteomes" id="UP000580250">
    <property type="component" value="Unassembled WGS sequence"/>
</dbReference>
<feature type="compositionally biased region" description="Low complexity" evidence="3">
    <location>
        <begin position="130"/>
        <end position="144"/>
    </location>
</feature>
<feature type="compositionally biased region" description="Acidic residues" evidence="3">
    <location>
        <begin position="367"/>
        <end position="377"/>
    </location>
</feature>
<dbReference type="InterPro" id="IPR000953">
    <property type="entry name" value="Chromo/chromo_shadow_dom"/>
</dbReference>
<evidence type="ECO:0000313" key="6">
    <source>
        <dbReference type="Proteomes" id="UP000580250"/>
    </source>
</evidence>
<accession>A0A6V7WHJ1</accession>
<feature type="compositionally biased region" description="Polar residues" evidence="3">
    <location>
        <begin position="260"/>
        <end position="271"/>
    </location>
</feature>
<proteinExistence type="predicted"/>
<dbReference type="SMART" id="SM00298">
    <property type="entry name" value="CHROMO"/>
    <property type="match status" value="1"/>
</dbReference>
<dbReference type="SUPFAM" id="SSF54160">
    <property type="entry name" value="Chromo domain-like"/>
    <property type="match status" value="1"/>
</dbReference>
<feature type="compositionally biased region" description="Low complexity" evidence="3">
    <location>
        <begin position="397"/>
        <end position="413"/>
    </location>
</feature>
<comment type="subcellular location">
    <subcellularLocation>
        <location evidence="1">Nucleus</location>
    </subcellularLocation>
</comment>
<reference evidence="5 6" key="1">
    <citation type="submission" date="2020-08" db="EMBL/GenBank/DDBJ databases">
        <authorList>
            <person name="Koutsovoulos G."/>
            <person name="Danchin GJ E."/>
        </authorList>
    </citation>
    <scope>NUCLEOTIDE SEQUENCE [LARGE SCALE GENOMIC DNA]</scope>
</reference>
<feature type="region of interest" description="Disordered" evidence="3">
    <location>
        <begin position="1"/>
        <end position="26"/>
    </location>
</feature>
<organism evidence="5 6">
    <name type="scientific">Meloidogyne enterolobii</name>
    <name type="common">Root-knot nematode worm</name>
    <name type="synonym">Meloidogyne mayaguensis</name>
    <dbReference type="NCBI Taxonomy" id="390850"/>
    <lineage>
        <taxon>Eukaryota</taxon>
        <taxon>Metazoa</taxon>
        <taxon>Ecdysozoa</taxon>
        <taxon>Nematoda</taxon>
        <taxon>Chromadorea</taxon>
        <taxon>Rhabditida</taxon>
        <taxon>Tylenchina</taxon>
        <taxon>Tylenchomorpha</taxon>
        <taxon>Tylenchoidea</taxon>
        <taxon>Meloidogynidae</taxon>
        <taxon>Meloidogyninae</taxon>
        <taxon>Meloidogyne</taxon>
    </lineage>
</organism>
<evidence type="ECO:0000313" key="5">
    <source>
        <dbReference type="EMBL" id="CAD2186471.1"/>
    </source>
</evidence>
<comment type="caution">
    <text evidence="5">The sequence shown here is derived from an EMBL/GenBank/DDBJ whole genome shotgun (WGS) entry which is preliminary data.</text>
</comment>
<feature type="region of interest" description="Disordered" evidence="3">
    <location>
        <begin position="78"/>
        <end position="320"/>
    </location>
</feature>
<feature type="region of interest" description="Disordered" evidence="3">
    <location>
        <begin position="482"/>
        <end position="501"/>
    </location>
</feature>
<dbReference type="InterPro" id="IPR023780">
    <property type="entry name" value="Chromo_domain"/>
</dbReference>
<evidence type="ECO:0000256" key="2">
    <source>
        <dbReference type="ARBA" id="ARBA00023242"/>
    </source>
</evidence>
<dbReference type="PANTHER" id="PTHR22812">
    <property type="entry name" value="CHROMOBOX PROTEIN"/>
    <property type="match status" value="1"/>
</dbReference>
<feature type="compositionally biased region" description="Polar residues" evidence="3">
    <location>
        <begin position="153"/>
        <end position="162"/>
    </location>
</feature>
<dbReference type="InterPro" id="IPR051219">
    <property type="entry name" value="Heterochromatin_chromo-domain"/>
</dbReference>
<feature type="compositionally biased region" description="Basic and acidic residues" evidence="3">
    <location>
        <begin position="108"/>
        <end position="129"/>
    </location>
</feature>
<feature type="compositionally biased region" description="Low complexity" evidence="3">
    <location>
        <begin position="272"/>
        <end position="284"/>
    </location>
</feature>
<evidence type="ECO:0000259" key="4">
    <source>
        <dbReference type="PROSITE" id="PS50013"/>
    </source>
</evidence>
<keyword evidence="2" id="KW-0539">Nucleus</keyword>
<dbReference type="AlphaFoldDB" id="A0A6V7WHJ1"/>